<proteinExistence type="inferred from homology"/>
<dbReference type="PANTHER" id="PTHR12718:SF2">
    <property type="entry name" value="SPLICEOSOME-ASSOCIATED PROTEIN CWC15 HOMOLOG"/>
    <property type="match status" value="1"/>
</dbReference>
<keyword evidence="2" id="KW-0507">mRNA processing</keyword>
<dbReference type="Pfam" id="PF04889">
    <property type="entry name" value="Cwf_Cwc_15"/>
    <property type="match status" value="1"/>
</dbReference>
<evidence type="ECO:0000256" key="4">
    <source>
        <dbReference type="SAM" id="Coils"/>
    </source>
</evidence>
<feature type="coiled-coil region" evidence="4">
    <location>
        <begin position="143"/>
        <end position="175"/>
    </location>
</feature>
<keyword evidence="7" id="KW-1185">Reference proteome</keyword>
<reference evidence="6" key="1">
    <citation type="submission" date="2022-12" db="EMBL/GenBank/DDBJ databases">
        <title>Genome assemblies of Blomia tropicalis.</title>
        <authorList>
            <person name="Cui Y."/>
        </authorList>
    </citation>
    <scope>NUCLEOTIDE SEQUENCE</scope>
    <source>
        <tissue evidence="6">Adult mites</tissue>
    </source>
</reference>
<feature type="region of interest" description="Disordered" evidence="5">
    <location>
        <begin position="73"/>
        <end position="142"/>
    </location>
</feature>
<organism evidence="6 7">
    <name type="scientific">Blomia tropicalis</name>
    <name type="common">Mite</name>
    <dbReference type="NCBI Taxonomy" id="40697"/>
    <lineage>
        <taxon>Eukaryota</taxon>
        <taxon>Metazoa</taxon>
        <taxon>Ecdysozoa</taxon>
        <taxon>Arthropoda</taxon>
        <taxon>Chelicerata</taxon>
        <taxon>Arachnida</taxon>
        <taxon>Acari</taxon>
        <taxon>Acariformes</taxon>
        <taxon>Sarcoptiformes</taxon>
        <taxon>Astigmata</taxon>
        <taxon>Glycyphagoidea</taxon>
        <taxon>Echimyopodidae</taxon>
        <taxon>Blomia</taxon>
    </lineage>
</organism>
<feature type="compositionally biased region" description="Acidic residues" evidence="5">
    <location>
        <begin position="133"/>
        <end position="142"/>
    </location>
</feature>
<evidence type="ECO:0000313" key="6">
    <source>
        <dbReference type="EMBL" id="KAJ6222876.1"/>
    </source>
</evidence>
<dbReference type="GO" id="GO:0003723">
    <property type="term" value="F:RNA binding"/>
    <property type="evidence" value="ECO:0007669"/>
    <property type="project" value="TreeGrafter"/>
</dbReference>
<dbReference type="EMBL" id="JAPWDV010000001">
    <property type="protein sequence ID" value="KAJ6222876.1"/>
    <property type="molecule type" value="Genomic_DNA"/>
</dbReference>
<evidence type="ECO:0000256" key="3">
    <source>
        <dbReference type="ARBA" id="ARBA00023187"/>
    </source>
</evidence>
<feature type="compositionally biased region" description="Low complexity" evidence="5">
    <location>
        <begin position="22"/>
        <end position="32"/>
    </location>
</feature>
<feature type="region of interest" description="Disordered" evidence="5">
    <location>
        <begin position="1"/>
        <end position="50"/>
    </location>
</feature>
<evidence type="ECO:0000256" key="2">
    <source>
        <dbReference type="ARBA" id="ARBA00022664"/>
    </source>
</evidence>
<name>A0A9Q0RQL7_BLOTA</name>
<comment type="caution">
    <text evidence="6">The sequence shown here is derived from an EMBL/GenBank/DDBJ whole genome shotgun (WGS) entry which is preliminary data.</text>
</comment>
<keyword evidence="4" id="KW-0175">Coiled coil</keyword>
<evidence type="ECO:0000313" key="7">
    <source>
        <dbReference type="Proteomes" id="UP001142055"/>
    </source>
</evidence>
<keyword evidence="3" id="KW-0508">mRNA splicing</keyword>
<dbReference type="OrthoDB" id="30179at2759"/>
<protein>
    <submittedName>
        <fullName evidence="6">Uncharacterized protein</fullName>
    </submittedName>
</protein>
<accession>A0A9Q0RQL7</accession>
<comment type="similarity">
    <text evidence="1">Belongs to the CWC15 family.</text>
</comment>
<dbReference type="GO" id="GO:0045292">
    <property type="term" value="P:mRNA cis splicing, via spliceosome"/>
    <property type="evidence" value="ECO:0007669"/>
    <property type="project" value="TreeGrafter"/>
</dbReference>
<dbReference type="PANTHER" id="PTHR12718">
    <property type="entry name" value="CELL CYCLE CONTROL PROTEIN CWF15"/>
    <property type="match status" value="1"/>
</dbReference>
<dbReference type="Proteomes" id="UP001142055">
    <property type="component" value="Chromosome 1"/>
</dbReference>
<gene>
    <name evidence="6" type="ORF">RDWZM_001421</name>
</gene>
<dbReference type="InterPro" id="IPR006973">
    <property type="entry name" value="Cwf_Cwc_15"/>
</dbReference>
<dbReference type="AlphaFoldDB" id="A0A9Q0RQL7"/>
<dbReference type="OMA" id="KYREHGQ"/>
<dbReference type="GO" id="GO:0071013">
    <property type="term" value="C:catalytic step 2 spliceosome"/>
    <property type="evidence" value="ECO:0007669"/>
    <property type="project" value="TreeGrafter"/>
</dbReference>
<sequence>MTTAARPTFDPAKGGTSRGEKSLSSLSKQYSSRDLPSHLKLKYRQTGQGTIDDLKHRDFKRELEEREQLALLEKDGKRTSETLIKNSGSRAAITSGPSSNSKRSRLEPDLSQLDADEKIGDDDSDDGDHNFDSDSDEDSEDDTQALMAELNRIKKERAAEEAKREEERRTQENKIRMENILAGNPLLNGGNSNDFKVKRRWDDDVVFKNCAKGEINDKKGFINDTLRSDFHKKFMEKYIQ</sequence>
<evidence type="ECO:0000256" key="1">
    <source>
        <dbReference type="ARBA" id="ARBA00006644"/>
    </source>
</evidence>
<evidence type="ECO:0000256" key="5">
    <source>
        <dbReference type="SAM" id="MobiDB-lite"/>
    </source>
</evidence>